<dbReference type="PANTHER" id="PTHR10133:SF62">
    <property type="entry name" value="DNA POLYMERASE THETA"/>
    <property type="match status" value="1"/>
</dbReference>
<dbReference type="InterPro" id="IPR043502">
    <property type="entry name" value="DNA/RNA_pol_sf"/>
</dbReference>
<keyword evidence="2" id="KW-0067">ATP-binding</keyword>
<evidence type="ECO:0000313" key="3">
    <source>
        <dbReference type="Proteomes" id="UP001151760"/>
    </source>
</evidence>
<sequence>NVVLSSTYVGKILGADQLLVILCYRYQKSGIGYWILSMTISGSGMTSSGYAANLARKKAIVSLPSNKKLVIKLKVSKVNVLADMELSGIGWRENWLLVTTNYSQKDPSLVKLLTKPLGDVFNMITGRWTGKSESLVDPKERDQTKRLVYGILYGMGANSLADQLECSPEDAGEKNQSFTSSFPGVASWLKEAVVGCRKKG</sequence>
<dbReference type="InterPro" id="IPR001098">
    <property type="entry name" value="DNA-dir_DNA_pol_A_palm_dom"/>
</dbReference>
<dbReference type="Proteomes" id="UP001151760">
    <property type="component" value="Unassembled WGS sequence"/>
</dbReference>
<gene>
    <name evidence="2" type="ORF">Tco_1003106</name>
</gene>
<dbReference type="Pfam" id="PF00476">
    <property type="entry name" value="DNA_pol_A"/>
    <property type="match status" value="1"/>
</dbReference>
<proteinExistence type="predicted"/>
<comment type="caution">
    <text evidence="2">The sequence shown here is derived from an EMBL/GenBank/DDBJ whole genome shotgun (WGS) entry which is preliminary data.</text>
</comment>
<evidence type="ECO:0000313" key="2">
    <source>
        <dbReference type="EMBL" id="GJT59573.1"/>
    </source>
</evidence>
<evidence type="ECO:0000259" key="1">
    <source>
        <dbReference type="Pfam" id="PF00476"/>
    </source>
</evidence>
<keyword evidence="2" id="KW-0547">Nucleotide-binding</keyword>
<reference evidence="2" key="1">
    <citation type="journal article" date="2022" name="Int. J. Mol. Sci.">
        <title>Draft Genome of Tanacetum Coccineum: Genomic Comparison of Closely Related Tanacetum-Family Plants.</title>
        <authorList>
            <person name="Yamashiro T."/>
            <person name="Shiraishi A."/>
            <person name="Nakayama K."/>
            <person name="Satake H."/>
        </authorList>
    </citation>
    <scope>NUCLEOTIDE SEQUENCE</scope>
</reference>
<accession>A0ABQ5F9I5</accession>
<feature type="non-terminal residue" evidence="2">
    <location>
        <position position="1"/>
    </location>
</feature>
<reference evidence="2" key="2">
    <citation type="submission" date="2022-01" db="EMBL/GenBank/DDBJ databases">
        <authorList>
            <person name="Yamashiro T."/>
            <person name="Shiraishi A."/>
            <person name="Satake H."/>
            <person name="Nakayama K."/>
        </authorList>
    </citation>
    <scope>NUCLEOTIDE SEQUENCE</scope>
</reference>
<dbReference type="InterPro" id="IPR002298">
    <property type="entry name" value="DNA_polymerase_A"/>
</dbReference>
<dbReference type="PRINTS" id="PR00868">
    <property type="entry name" value="DNAPOLI"/>
</dbReference>
<protein>
    <submittedName>
        <fullName evidence="2">Helicase and polymerase-containing protein TEBICHI isoform X1</fullName>
    </submittedName>
</protein>
<keyword evidence="3" id="KW-1185">Reference proteome</keyword>
<organism evidence="2 3">
    <name type="scientific">Tanacetum coccineum</name>
    <dbReference type="NCBI Taxonomy" id="301880"/>
    <lineage>
        <taxon>Eukaryota</taxon>
        <taxon>Viridiplantae</taxon>
        <taxon>Streptophyta</taxon>
        <taxon>Embryophyta</taxon>
        <taxon>Tracheophyta</taxon>
        <taxon>Spermatophyta</taxon>
        <taxon>Magnoliopsida</taxon>
        <taxon>eudicotyledons</taxon>
        <taxon>Gunneridae</taxon>
        <taxon>Pentapetalae</taxon>
        <taxon>asterids</taxon>
        <taxon>campanulids</taxon>
        <taxon>Asterales</taxon>
        <taxon>Asteraceae</taxon>
        <taxon>Asteroideae</taxon>
        <taxon>Anthemideae</taxon>
        <taxon>Anthemidinae</taxon>
        <taxon>Tanacetum</taxon>
    </lineage>
</organism>
<name>A0ABQ5F9I5_9ASTR</name>
<feature type="domain" description="DNA-directed DNA polymerase family A palm" evidence="1">
    <location>
        <begin position="105"/>
        <end position="200"/>
    </location>
</feature>
<keyword evidence="2" id="KW-0378">Hydrolase</keyword>
<dbReference type="SUPFAM" id="SSF56672">
    <property type="entry name" value="DNA/RNA polymerases"/>
    <property type="match status" value="1"/>
</dbReference>
<dbReference type="GO" id="GO:0004386">
    <property type="term" value="F:helicase activity"/>
    <property type="evidence" value="ECO:0007669"/>
    <property type="project" value="UniProtKB-KW"/>
</dbReference>
<keyword evidence="2" id="KW-0347">Helicase</keyword>
<dbReference type="Gene3D" id="1.10.150.20">
    <property type="entry name" value="5' to 3' exonuclease, C-terminal subdomain"/>
    <property type="match status" value="1"/>
</dbReference>
<dbReference type="PANTHER" id="PTHR10133">
    <property type="entry name" value="DNA POLYMERASE I"/>
    <property type="match status" value="1"/>
</dbReference>
<dbReference type="EMBL" id="BQNB010017122">
    <property type="protein sequence ID" value="GJT59573.1"/>
    <property type="molecule type" value="Genomic_DNA"/>
</dbReference>